<dbReference type="Proteomes" id="UP001044222">
    <property type="component" value="Unassembled WGS sequence"/>
</dbReference>
<name>A0A9D3S4A5_ANGAN</name>
<gene>
    <name evidence="1" type="ORF">ANANG_G00052980</name>
</gene>
<dbReference type="AlphaFoldDB" id="A0A9D3S4A5"/>
<protein>
    <submittedName>
        <fullName evidence="1">Uncharacterized protein</fullName>
    </submittedName>
</protein>
<accession>A0A9D3S4A5</accession>
<comment type="caution">
    <text evidence="1">The sequence shown here is derived from an EMBL/GenBank/DDBJ whole genome shotgun (WGS) entry which is preliminary data.</text>
</comment>
<reference evidence="1" key="1">
    <citation type="submission" date="2021-01" db="EMBL/GenBank/DDBJ databases">
        <title>A chromosome-scale assembly of European eel, Anguilla anguilla.</title>
        <authorList>
            <person name="Henkel C."/>
            <person name="Jong-Raadsen S.A."/>
            <person name="Dufour S."/>
            <person name="Weltzien F.-A."/>
            <person name="Palstra A.P."/>
            <person name="Pelster B."/>
            <person name="Spaink H.P."/>
            <person name="Van Den Thillart G.E."/>
            <person name="Jansen H."/>
            <person name="Zahm M."/>
            <person name="Klopp C."/>
            <person name="Cedric C."/>
            <person name="Louis A."/>
            <person name="Berthelot C."/>
            <person name="Parey E."/>
            <person name="Roest Crollius H."/>
            <person name="Montfort J."/>
            <person name="Robinson-Rechavi M."/>
            <person name="Bucao C."/>
            <person name="Bouchez O."/>
            <person name="Gislard M."/>
            <person name="Lluch J."/>
            <person name="Milhes M."/>
            <person name="Lampietro C."/>
            <person name="Lopez Roques C."/>
            <person name="Donnadieu C."/>
            <person name="Braasch I."/>
            <person name="Desvignes T."/>
            <person name="Postlethwait J."/>
            <person name="Bobe J."/>
            <person name="Guiguen Y."/>
            <person name="Dirks R."/>
        </authorList>
    </citation>
    <scope>NUCLEOTIDE SEQUENCE</scope>
    <source>
        <strain evidence="1">Tag_6206</strain>
        <tissue evidence="1">Liver</tissue>
    </source>
</reference>
<dbReference type="EMBL" id="JAFIRN010000003">
    <property type="protein sequence ID" value="KAG5851561.1"/>
    <property type="molecule type" value="Genomic_DNA"/>
</dbReference>
<proteinExistence type="predicted"/>
<keyword evidence="2" id="KW-1185">Reference proteome</keyword>
<sequence>SSRELKVCVHLELHFEQEDLRQIVLVKNVVGALSSSYLQLVVQLLLFPVYFVPHSERPLCVHLCTFCAESHGMVSCAGNYRQQIGVT</sequence>
<feature type="non-terminal residue" evidence="1">
    <location>
        <position position="1"/>
    </location>
</feature>
<organism evidence="1 2">
    <name type="scientific">Anguilla anguilla</name>
    <name type="common">European freshwater eel</name>
    <name type="synonym">Muraena anguilla</name>
    <dbReference type="NCBI Taxonomy" id="7936"/>
    <lineage>
        <taxon>Eukaryota</taxon>
        <taxon>Metazoa</taxon>
        <taxon>Chordata</taxon>
        <taxon>Craniata</taxon>
        <taxon>Vertebrata</taxon>
        <taxon>Euteleostomi</taxon>
        <taxon>Actinopterygii</taxon>
        <taxon>Neopterygii</taxon>
        <taxon>Teleostei</taxon>
        <taxon>Anguilliformes</taxon>
        <taxon>Anguillidae</taxon>
        <taxon>Anguilla</taxon>
    </lineage>
</organism>
<evidence type="ECO:0000313" key="1">
    <source>
        <dbReference type="EMBL" id="KAG5851561.1"/>
    </source>
</evidence>
<evidence type="ECO:0000313" key="2">
    <source>
        <dbReference type="Proteomes" id="UP001044222"/>
    </source>
</evidence>